<dbReference type="SUPFAM" id="SSF140383">
    <property type="entry name" value="BSD domain-like"/>
    <property type="match status" value="1"/>
</dbReference>
<reference evidence="3 5" key="1">
    <citation type="journal article" date="2013" name="Genome Biol.">
        <title>Draft genome of the mountain pine beetle, Dendroctonus ponderosae Hopkins, a major forest pest.</title>
        <authorList>
            <person name="Keeling C.I."/>
            <person name="Yuen M.M."/>
            <person name="Liao N.Y."/>
            <person name="Docking T.R."/>
            <person name="Chan S.K."/>
            <person name="Taylor G.A."/>
            <person name="Palmquist D.L."/>
            <person name="Jackman S.D."/>
            <person name="Nguyen A."/>
            <person name="Li M."/>
            <person name="Henderson H."/>
            <person name="Janes J.K."/>
            <person name="Zhao Y."/>
            <person name="Pandoh P."/>
            <person name="Moore R."/>
            <person name="Sperling F.A."/>
            <person name="Huber D.P."/>
            <person name="Birol I."/>
            <person name="Jones S.J."/>
            <person name="Bohlmann J."/>
        </authorList>
    </citation>
    <scope>NUCLEOTIDE SEQUENCE</scope>
</reference>
<dbReference type="PANTHER" id="PTHR16019">
    <property type="entry name" value="SYNAPSE-ASSOCIATED PROTEIN"/>
    <property type="match status" value="1"/>
</dbReference>
<dbReference type="EMBL" id="KB741293">
    <property type="protein sequence ID" value="ENN70257.1"/>
    <property type="molecule type" value="Genomic_DNA"/>
</dbReference>
<proteinExistence type="predicted"/>
<dbReference type="InterPro" id="IPR035925">
    <property type="entry name" value="BSD_dom_sf"/>
</dbReference>
<dbReference type="HOGENOM" id="CLU_055509_1_0_1"/>
<dbReference type="KEGG" id="dpa:109545645"/>
<dbReference type="Proteomes" id="UP000019118">
    <property type="component" value="Unassembled WGS sequence"/>
</dbReference>
<evidence type="ECO:0000259" key="2">
    <source>
        <dbReference type="PROSITE" id="PS50858"/>
    </source>
</evidence>
<dbReference type="OMA" id="VDATYIV"/>
<feature type="compositionally biased region" description="Basic and acidic residues" evidence="1">
    <location>
        <begin position="273"/>
        <end position="284"/>
    </location>
</feature>
<gene>
    <name evidence="4" type="primary">109545645</name>
    <name evidence="3" type="ORF">YQE_13040</name>
</gene>
<dbReference type="GO" id="GO:0005737">
    <property type="term" value="C:cytoplasm"/>
    <property type="evidence" value="ECO:0007669"/>
    <property type="project" value="TreeGrafter"/>
</dbReference>
<protein>
    <recommendedName>
        <fullName evidence="2">BSD domain-containing protein</fullName>
    </recommendedName>
</protein>
<dbReference type="Gene3D" id="1.10.3970.10">
    <property type="entry name" value="BSD domain"/>
    <property type="match status" value="1"/>
</dbReference>
<reference evidence="4" key="2">
    <citation type="submission" date="2024-08" db="UniProtKB">
        <authorList>
            <consortium name="EnsemblMetazoa"/>
        </authorList>
    </citation>
    <scope>IDENTIFICATION</scope>
</reference>
<evidence type="ECO:0000313" key="4">
    <source>
        <dbReference type="EnsemblMetazoa" id="XP_019772009.1"/>
    </source>
</evidence>
<keyword evidence="5" id="KW-1185">Reference proteome</keyword>
<organism evidence="3">
    <name type="scientific">Dendroctonus ponderosae</name>
    <name type="common">Mountain pine beetle</name>
    <dbReference type="NCBI Taxonomy" id="77166"/>
    <lineage>
        <taxon>Eukaryota</taxon>
        <taxon>Metazoa</taxon>
        <taxon>Ecdysozoa</taxon>
        <taxon>Arthropoda</taxon>
        <taxon>Hexapoda</taxon>
        <taxon>Insecta</taxon>
        <taxon>Pterygota</taxon>
        <taxon>Neoptera</taxon>
        <taxon>Endopterygota</taxon>
        <taxon>Coleoptera</taxon>
        <taxon>Polyphaga</taxon>
        <taxon>Cucujiformia</taxon>
        <taxon>Curculionidae</taxon>
        <taxon>Scolytinae</taxon>
        <taxon>Dendroctonus</taxon>
    </lineage>
</organism>
<feature type="region of interest" description="Disordered" evidence="1">
    <location>
        <begin position="255"/>
        <end position="340"/>
    </location>
</feature>
<name>N6TVE5_DENPD</name>
<dbReference type="EnsemblMetazoa" id="XM_019916450.1">
    <property type="protein sequence ID" value="XP_019772009.1"/>
    <property type="gene ID" value="LOC109545645"/>
</dbReference>
<dbReference type="OrthoDB" id="73788at2759"/>
<dbReference type="PANTHER" id="PTHR16019:SF5">
    <property type="entry name" value="BSD DOMAIN-CONTAINING PROTEIN 1"/>
    <property type="match status" value="1"/>
</dbReference>
<evidence type="ECO:0000313" key="3">
    <source>
        <dbReference type="EMBL" id="ENN70257.1"/>
    </source>
</evidence>
<dbReference type="PROSITE" id="PS50858">
    <property type="entry name" value="BSD"/>
    <property type="match status" value="1"/>
</dbReference>
<feature type="region of interest" description="Disordered" evidence="1">
    <location>
        <begin position="210"/>
        <end position="231"/>
    </location>
</feature>
<dbReference type="InterPro" id="IPR051494">
    <property type="entry name" value="BSD_domain-containing"/>
</dbReference>
<feature type="non-terminal residue" evidence="3">
    <location>
        <position position="1"/>
    </location>
</feature>
<feature type="domain" description="BSD" evidence="2">
    <location>
        <begin position="148"/>
        <end position="201"/>
    </location>
</feature>
<evidence type="ECO:0000256" key="1">
    <source>
        <dbReference type="SAM" id="MobiDB-lite"/>
    </source>
</evidence>
<evidence type="ECO:0000313" key="5">
    <source>
        <dbReference type="Proteomes" id="UP000019118"/>
    </source>
</evidence>
<dbReference type="AlphaFoldDB" id="N6TVE5"/>
<dbReference type="Pfam" id="PF03909">
    <property type="entry name" value="BSD"/>
    <property type="match status" value="1"/>
</dbReference>
<dbReference type="InterPro" id="IPR005607">
    <property type="entry name" value="BSD_dom"/>
</dbReference>
<sequence>MAENSDTNPAQTSSNEGWFNSWLSAVKNKSTEVLEFVKKDLEEFGTAVKNEATSVVSSAGSVMEKTLSLESPDSTANTVKRSFSTFLGQMNTVLNPGPDDEDTEILIVENSETHQLNKLQQALYELQKDPDTYLSDPAPQLRKQYECWLEILEPDQLSDERIAKQVNSSEVLKQHYAKLVPEVLEHQLFWKRYLFKKALLEDDLARQELQQRREQKEKEPRPTTKEDGEASMKWERDFATDVELTEEEQIALLEQYEKELKSKPQTGKKSKAKHQDGAAVEKSHVITQEPAVRRSEIPAVDPSATMQLTKVDSAISLGKAGSSSSSSTDDDWEKISDIEK</sequence>
<accession>N6TVE5</accession>